<evidence type="ECO:0000313" key="2">
    <source>
        <dbReference type="EMBL" id="GIL50193.1"/>
    </source>
</evidence>
<keyword evidence="3" id="KW-1185">Reference proteome</keyword>
<dbReference type="EMBL" id="BNCO01000008">
    <property type="protein sequence ID" value="GIL50193.1"/>
    <property type="molecule type" value="Genomic_DNA"/>
</dbReference>
<dbReference type="AlphaFoldDB" id="A0A8J4EWR6"/>
<reference evidence="2" key="1">
    <citation type="journal article" date="2021" name="Proc. Natl. Acad. Sci. U.S.A.">
        <title>Three genomes in the algal genus Volvox reveal the fate of a haploid sex-determining region after a transition to homothallism.</title>
        <authorList>
            <person name="Yamamoto K."/>
            <person name="Hamaji T."/>
            <person name="Kawai-Toyooka H."/>
            <person name="Matsuzaki R."/>
            <person name="Takahashi F."/>
            <person name="Nishimura Y."/>
            <person name="Kawachi M."/>
            <person name="Noguchi H."/>
            <person name="Minakuchi Y."/>
            <person name="Umen J.G."/>
            <person name="Toyoda A."/>
            <person name="Nozaki H."/>
        </authorList>
    </citation>
    <scope>NUCLEOTIDE SEQUENCE</scope>
    <source>
        <strain evidence="2">NIES-3780</strain>
    </source>
</reference>
<name>A0A8J4EWR6_9CHLO</name>
<keyword evidence="1" id="KW-0472">Membrane</keyword>
<feature type="non-terminal residue" evidence="2">
    <location>
        <position position="215"/>
    </location>
</feature>
<feature type="transmembrane region" description="Helical" evidence="1">
    <location>
        <begin position="153"/>
        <end position="172"/>
    </location>
</feature>
<keyword evidence="1" id="KW-0812">Transmembrane</keyword>
<organism evidence="2 3">
    <name type="scientific">Volvox africanus</name>
    <dbReference type="NCBI Taxonomy" id="51714"/>
    <lineage>
        <taxon>Eukaryota</taxon>
        <taxon>Viridiplantae</taxon>
        <taxon>Chlorophyta</taxon>
        <taxon>core chlorophytes</taxon>
        <taxon>Chlorophyceae</taxon>
        <taxon>CS clade</taxon>
        <taxon>Chlamydomonadales</taxon>
        <taxon>Volvocaceae</taxon>
        <taxon>Volvox</taxon>
    </lineage>
</organism>
<sequence length="215" mass="23264">RLLAAAVTAPPPLLLQLLRRRVSPLTDGSSADGSGRTTGGSAAAPLLSSRCSGGFDDVSNAWGFPTASTACSTASRMSSSFTRRLARLSKLLLTTLSRAFINLPSWGVTSVTSVTSALSRCRRIRTNPLWRGTWLKNHIRRPNIRPTCTDTPILPSAIFLALPLPFISLNKLGKVVKMLMHSCICLYMSVYVCVVLFGADGAVWVRMGELYTLHN</sequence>
<evidence type="ECO:0000256" key="1">
    <source>
        <dbReference type="SAM" id="Phobius"/>
    </source>
</evidence>
<feature type="non-terminal residue" evidence="2">
    <location>
        <position position="1"/>
    </location>
</feature>
<accession>A0A8J4EWR6</accession>
<proteinExistence type="predicted"/>
<comment type="caution">
    <text evidence="2">The sequence shown here is derived from an EMBL/GenBank/DDBJ whole genome shotgun (WGS) entry which is preliminary data.</text>
</comment>
<gene>
    <name evidence="2" type="ORF">Vafri_6320</name>
</gene>
<protein>
    <submittedName>
        <fullName evidence="2">Uncharacterized protein</fullName>
    </submittedName>
</protein>
<evidence type="ECO:0000313" key="3">
    <source>
        <dbReference type="Proteomes" id="UP000747399"/>
    </source>
</evidence>
<dbReference type="Proteomes" id="UP000747399">
    <property type="component" value="Unassembled WGS sequence"/>
</dbReference>
<feature type="transmembrane region" description="Helical" evidence="1">
    <location>
        <begin position="184"/>
        <end position="205"/>
    </location>
</feature>
<keyword evidence="1" id="KW-1133">Transmembrane helix</keyword>